<dbReference type="GO" id="GO:0010314">
    <property type="term" value="F:phosphatidylinositol-5-phosphate binding"/>
    <property type="evidence" value="ECO:0007669"/>
    <property type="project" value="TreeGrafter"/>
</dbReference>
<name>A0AAV5VEX6_9BILA</name>
<evidence type="ECO:0000256" key="2">
    <source>
        <dbReference type="ARBA" id="ARBA00010187"/>
    </source>
</evidence>
<dbReference type="SUPFAM" id="SSF48371">
    <property type="entry name" value="ARM repeat"/>
    <property type="match status" value="1"/>
</dbReference>
<keyword evidence="4" id="KW-0472">Membrane</keyword>
<feature type="non-terminal residue" evidence="7">
    <location>
        <position position="1"/>
    </location>
</feature>
<dbReference type="InterPro" id="IPR011993">
    <property type="entry name" value="PH-like_dom_sf"/>
</dbReference>
<dbReference type="InterPro" id="IPR039888">
    <property type="entry name" value="Melted-like"/>
</dbReference>
<comment type="caution">
    <text evidence="7">The sequence shown here is derived from an EMBL/GenBank/DDBJ whole genome shotgun (WGS) entry which is preliminary data.</text>
</comment>
<dbReference type="AlphaFoldDB" id="A0AAV5VEX6"/>
<accession>A0AAV5VEX6</accession>
<dbReference type="GO" id="GO:0005886">
    <property type="term" value="C:plasma membrane"/>
    <property type="evidence" value="ECO:0007669"/>
    <property type="project" value="UniProtKB-SubCell"/>
</dbReference>
<feature type="domain" description="PH" evidence="6">
    <location>
        <begin position="870"/>
        <end position="978"/>
    </location>
</feature>
<dbReference type="SMART" id="SM00233">
    <property type="entry name" value="PH"/>
    <property type="match status" value="1"/>
</dbReference>
<evidence type="ECO:0000259" key="6">
    <source>
        <dbReference type="PROSITE" id="PS50003"/>
    </source>
</evidence>
<proteinExistence type="inferred from homology"/>
<gene>
    <name evidence="7" type="ORF">PFISCL1PPCAC_8306</name>
</gene>
<dbReference type="PANTHER" id="PTHR21630:SF10">
    <property type="entry name" value="VENTRICULAR ZONE-EXPRESSED PH DOMAIN-CONTAINING PROTEIN HOMOLOG 1"/>
    <property type="match status" value="1"/>
</dbReference>
<dbReference type="Gene3D" id="2.30.29.30">
    <property type="entry name" value="Pleckstrin-homology domain (PH domain)/Phosphotyrosine-binding domain (PTB)"/>
    <property type="match status" value="1"/>
</dbReference>
<feature type="compositionally biased region" description="Pro residues" evidence="5">
    <location>
        <begin position="583"/>
        <end position="592"/>
    </location>
</feature>
<evidence type="ECO:0000256" key="3">
    <source>
        <dbReference type="ARBA" id="ARBA00022475"/>
    </source>
</evidence>
<keyword evidence="8" id="KW-1185">Reference proteome</keyword>
<feature type="compositionally biased region" description="Polar residues" evidence="5">
    <location>
        <begin position="555"/>
        <end position="569"/>
    </location>
</feature>
<dbReference type="SUPFAM" id="SSF50729">
    <property type="entry name" value="PH domain-like"/>
    <property type="match status" value="1"/>
</dbReference>
<evidence type="ECO:0000256" key="4">
    <source>
        <dbReference type="ARBA" id="ARBA00023136"/>
    </source>
</evidence>
<feature type="compositionally biased region" description="Polar residues" evidence="5">
    <location>
        <begin position="593"/>
        <end position="609"/>
    </location>
</feature>
<dbReference type="GO" id="GO:0009966">
    <property type="term" value="P:regulation of signal transduction"/>
    <property type="evidence" value="ECO:0007669"/>
    <property type="project" value="TreeGrafter"/>
</dbReference>
<evidence type="ECO:0000313" key="7">
    <source>
        <dbReference type="EMBL" id="GMT17009.1"/>
    </source>
</evidence>
<evidence type="ECO:0000256" key="1">
    <source>
        <dbReference type="ARBA" id="ARBA00004413"/>
    </source>
</evidence>
<dbReference type="PROSITE" id="PS50003">
    <property type="entry name" value="PH_DOMAIN"/>
    <property type="match status" value="1"/>
</dbReference>
<feature type="region of interest" description="Disordered" evidence="5">
    <location>
        <begin position="535"/>
        <end position="609"/>
    </location>
</feature>
<dbReference type="Proteomes" id="UP001432322">
    <property type="component" value="Unassembled WGS sequence"/>
</dbReference>
<organism evidence="7 8">
    <name type="scientific">Pristionchus fissidentatus</name>
    <dbReference type="NCBI Taxonomy" id="1538716"/>
    <lineage>
        <taxon>Eukaryota</taxon>
        <taxon>Metazoa</taxon>
        <taxon>Ecdysozoa</taxon>
        <taxon>Nematoda</taxon>
        <taxon>Chromadorea</taxon>
        <taxon>Rhabditida</taxon>
        <taxon>Rhabditina</taxon>
        <taxon>Diplogasteromorpha</taxon>
        <taxon>Diplogasteroidea</taxon>
        <taxon>Neodiplogasteridae</taxon>
        <taxon>Pristionchus</taxon>
    </lineage>
</organism>
<protein>
    <recommendedName>
        <fullName evidence="6">PH domain-containing protein</fullName>
    </recommendedName>
</protein>
<sequence>LFRARSGGFWRRRAIHAPTSRPASAMHALMVRVLEGRQLNSAGQLFSISDYDVITDLHTTFARLKDIFNAPGFLDREVDKEVVSIVVTRITAAIRTTNSMETYCAEMVDVLTAALRHPMVVLEKGEIVDSPHCKIATELISSLFLHYSKKSVMTLAIPVALQALSTGHTDLVRSTTSYISLAAIYNHRALAHYSLQIISLIIAGNYSLCRVLPQIYPENREPVHAHLHQLLRLLDTADSADRVSLIMLASIVSNHKPDLLLPFLHPLIRFLPSSPTCTAVVHILNSFVSQGRTNELVDYVHILCKSIDDPELASNHAQMAKILASIGRRSPSLASLAMDSLVNCTYRLCSGYDSSVKMTPGGSTESVTADTLPVLLTQIESVGETYPQSLAPHLGTLRRLARFPGTSRQIERILTQSGIVTDDDVTIISIKSGAYDTSNRDASCDSLSLLSKRSLPPPSSTSSTLNSCHLPPYVGSTPVRPSYGGTNGVDASAIELDKNTQNLANLYQSNRSSSSLSKAWSRSYGSMLQSLQQRSGSDALQSGSNGGVAAAAAAPNTNTGSRESSSTHLPSRASIAPLHMLYPPSPYGPPPKTQTLPSSFNPPSASTPLSYQEEYRQIPPDWVAPTSLQKLMGASNSEVASAASAATPKQTLETTFPAGSGGPVTTTKVGGVQSIVEEEQRDETQSTSRQSNQRDDVVKQFVDNRRSKIRRYVLEVKCPIPVQCTVERSKGSKHHLRIHFACQTRSAHCIFHDDFLFAIKTRTPATWLHLMFLQMQCSSIDHSGEVISQSAAAFTTLSHCWHCLPPSLTKGKQFVTLVTAQFPNLKEQERLVKELEESNFFDCFSLDPATNQWSCFSCAHPEKTRNFFEDRTLEGALKEKKGKWKFLRRWHTKYFTLSPGSLTYTSKKNNSEANSMLLPAIDLKKIRSVKSLGRGKKSRKSLRKAFEIFTSDQTSYVLKAPDERKAEEWMQCLQIAVAQAKREA</sequence>
<evidence type="ECO:0000313" key="8">
    <source>
        <dbReference type="Proteomes" id="UP001432322"/>
    </source>
</evidence>
<dbReference type="EMBL" id="BTSY01000002">
    <property type="protein sequence ID" value="GMT17009.1"/>
    <property type="molecule type" value="Genomic_DNA"/>
</dbReference>
<comment type="subcellular location">
    <subcellularLocation>
        <location evidence="1">Cell membrane</location>
        <topology evidence="1">Peripheral membrane protein</topology>
        <orientation evidence="1">Cytoplasmic side</orientation>
    </subcellularLocation>
</comment>
<comment type="similarity">
    <text evidence="2">Belongs to the MELT/VEPH family.</text>
</comment>
<dbReference type="PANTHER" id="PTHR21630">
    <property type="entry name" value="VEPH-A/MELTED"/>
    <property type="match status" value="1"/>
</dbReference>
<dbReference type="InterPro" id="IPR001849">
    <property type="entry name" value="PH_domain"/>
</dbReference>
<keyword evidence="3" id="KW-1003">Cell membrane</keyword>
<reference evidence="7" key="1">
    <citation type="submission" date="2023-10" db="EMBL/GenBank/DDBJ databases">
        <title>Genome assembly of Pristionchus species.</title>
        <authorList>
            <person name="Yoshida K."/>
            <person name="Sommer R.J."/>
        </authorList>
    </citation>
    <scope>NUCLEOTIDE SEQUENCE</scope>
    <source>
        <strain evidence="7">RS5133</strain>
    </source>
</reference>
<dbReference type="Pfam" id="PF00169">
    <property type="entry name" value="PH"/>
    <property type="match status" value="1"/>
</dbReference>
<evidence type="ECO:0000256" key="5">
    <source>
        <dbReference type="SAM" id="MobiDB-lite"/>
    </source>
</evidence>
<dbReference type="InterPro" id="IPR016024">
    <property type="entry name" value="ARM-type_fold"/>
</dbReference>